<evidence type="ECO:0000256" key="1">
    <source>
        <dbReference type="SAM" id="Phobius"/>
    </source>
</evidence>
<dbReference type="Proteomes" id="UP000199698">
    <property type="component" value="Unassembled WGS sequence"/>
</dbReference>
<accession>A0A1C4CG48</accession>
<keyword evidence="1" id="KW-0472">Membrane</keyword>
<dbReference type="OrthoDB" id="6178961at2"/>
<feature type="transmembrane region" description="Helical" evidence="1">
    <location>
        <begin position="162"/>
        <end position="185"/>
    </location>
</feature>
<dbReference type="RefSeq" id="WP_091124513.1">
    <property type="nucleotide sequence ID" value="NZ_FMBA01000037.1"/>
</dbReference>
<dbReference type="STRING" id="1798183.GA0061080_103720"/>
<protein>
    <submittedName>
        <fullName evidence="2">Uncharacterized protein</fullName>
    </submittedName>
</protein>
<proteinExistence type="predicted"/>
<evidence type="ECO:0000313" key="3">
    <source>
        <dbReference type="Proteomes" id="UP000199698"/>
    </source>
</evidence>
<keyword evidence="1" id="KW-0812">Transmembrane</keyword>
<feature type="transmembrane region" description="Helical" evidence="1">
    <location>
        <begin position="80"/>
        <end position="104"/>
    </location>
</feature>
<name>A0A1C4CG48_9GAMM</name>
<sequence>MKCGGNHNNQAFGRNLKDARLSAVLLVFQLPVIATLFIQEDNYNDDEFTNLVLSASLSLVSSLTNVLIKPVEISFKSTKLVIGLRIVGHLTSGASSIFGLLYAIPQAKKENQDNVEKLLNRANVMVYMSQLLKASSALLELSPRLASKFIIKQFIIMAGLKIITILATCWVQLILMVVDFVWTLIVDDDIQKWIRATRFGTQYDRKISPNFDAELTAFKKLMKIEENQEKVEHATDSFLTYIGWDSSIFSDFSFNDILGIDPENNSQSQLNTPYSLN</sequence>
<feature type="transmembrane region" description="Helical" evidence="1">
    <location>
        <begin position="21"/>
        <end position="39"/>
    </location>
</feature>
<dbReference type="EMBL" id="FMBA01000037">
    <property type="protein sequence ID" value="SCC18065.1"/>
    <property type="molecule type" value="Genomic_DNA"/>
</dbReference>
<dbReference type="AlphaFoldDB" id="A0A1C4CG48"/>
<gene>
    <name evidence="2" type="ORF">GA0061080_103720</name>
</gene>
<reference evidence="3" key="1">
    <citation type="submission" date="2016-08" db="EMBL/GenBank/DDBJ databases">
        <authorList>
            <person name="Varghese N."/>
            <person name="Submissions Spin"/>
        </authorList>
    </citation>
    <scope>NUCLEOTIDE SEQUENCE [LARGE SCALE GENOMIC DNA]</scope>
    <source>
        <strain evidence="3">R-53144</strain>
    </source>
</reference>
<keyword evidence="3" id="KW-1185">Reference proteome</keyword>
<organism evidence="2 3">
    <name type="scientific">Gilliamella intestini</name>
    <dbReference type="NCBI Taxonomy" id="1798183"/>
    <lineage>
        <taxon>Bacteria</taxon>
        <taxon>Pseudomonadati</taxon>
        <taxon>Pseudomonadota</taxon>
        <taxon>Gammaproteobacteria</taxon>
        <taxon>Orbales</taxon>
        <taxon>Orbaceae</taxon>
        <taxon>Gilliamella</taxon>
    </lineage>
</organism>
<keyword evidence="1" id="KW-1133">Transmembrane helix</keyword>
<evidence type="ECO:0000313" key="2">
    <source>
        <dbReference type="EMBL" id="SCC18065.1"/>
    </source>
</evidence>